<evidence type="ECO:0000256" key="9">
    <source>
        <dbReference type="ARBA" id="ARBA00023010"/>
    </source>
</evidence>
<evidence type="ECO:0000256" key="3">
    <source>
        <dbReference type="ARBA" id="ARBA00022448"/>
    </source>
</evidence>
<evidence type="ECO:0000256" key="7">
    <source>
        <dbReference type="ARBA" id="ARBA00022946"/>
    </source>
</evidence>
<protein>
    <recommendedName>
        <fullName evidence="12">Presequence translocated-associated motor subunit PAM17</fullName>
    </recommendedName>
</protein>
<name>A0A1B2JDG2_PICPA</name>
<evidence type="ECO:0000256" key="2">
    <source>
        <dbReference type="ARBA" id="ARBA00006837"/>
    </source>
</evidence>
<feature type="transmembrane region" description="Helical" evidence="12">
    <location>
        <begin position="59"/>
        <end position="79"/>
    </location>
</feature>
<accession>A0A1B2JDG2</accession>
<keyword evidence="5 12" id="KW-0999">Mitochondrion inner membrane</keyword>
<evidence type="ECO:0000256" key="5">
    <source>
        <dbReference type="ARBA" id="ARBA00022792"/>
    </source>
</evidence>
<keyword evidence="9 12" id="KW-0811">Translocation</keyword>
<comment type="function">
    <text evidence="12">Component of the PAM complex, a complex required for the translocation of transit peptide-containing proteins from the inner membrane into the mitochondrial matrix in an ATP-dependent manner.</text>
</comment>
<gene>
    <name evidence="13" type="primary">PAM17</name>
    <name evidence="13" type="ORF">ATY40_BA7502000</name>
</gene>
<proteinExistence type="inferred from homology"/>
<evidence type="ECO:0000256" key="6">
    <source>
        <dbReference type="ARBA" id="ARBA00022927"/>
    </source>
</evidence>
<evidence type="ECO:0000256" key="10">
    <source>
        <dbReference type="ARBA" id="ARBA00023128"/>
    </source>
</evidence>
<keyword evidence="11 12" id="KW-0472">Membrane</keyword>
<feature type="transmembrane region" description="Helical" evidence="12">
    <location>
        <begin position="99"/>
        <end position="118"/>
    </location>
</feature>
<evidence type="ECO:0000256" key="11">
    <source>
        <dbReference type="ARBA" id="ARBA00023136"/>
    </source>
</evidence>
<evidence type="ECO:0000256" key="12">
    <source>
        <dbReference type="RuleBase" id="RU367146"/>
    </source>
</evidence>
<dbReference type="GO" id="GO:0001405">
    <property type="term" value="C:PAM complex, Tim23 associated import motor"/>
    <property type="evidence" value="ECO:0007669"/>
    <property type="project" value="UniProtKB-UniRule"/>
</dbReference>
<keyword evidence="7" id="KW-0809">Transit peptide</keyword>
<evidence type="ECO:0000256" key="1">
    <source>
        <dbReference type="ARBA" id="ARBA00004448"/>
    </source>
</evidence>
<keyword evidence="4 12" id="KW-0812">Transmembrane</keyword>
<evidence type="ECO:0000313" key="13">
    <source>
        <dbReference type="EMBL" id="ANZ76037.1"/>
    </source>
</evidence>
<dbReference type="AlphaFoldDB" id="A0A1B2JDG2"/>
<keyword evidence="8 12" id="KW-1133">Transmembrane helix</keyword>
<keyword evidence="14" id="KW-1185">Reference proteome</keyword>
<dbReference type="PANTHER" id="PTHR28021">
    <property type="entry name" value="PRESEQUENCE TRANSLOCATED-ASSOCIATED MOTOR SUBUNIT PAM17, MITOCHONDRIAL"/>
    <property type="match status" value="1"/>
</dbReference>
<keyword evidence="10 12" id="KW-0496">Mitochondrion</keyword>
<keyword evidence="6 12" id="KW-0653">Protein transport</keyword>
<comment type="subcellular location">
    <subcellularLocation>
        <location evidence="1 12">Mitochondrion inner membrane</location>
        <topology evidence="1 12">Multi-pass membrane protein</topology>
    </subcellularLocation>
</comment>
<dbReference type="InterPro" id="IPR013875">
    <property type="entry name" value="Pam17"/>
</dbReference>
<sequence length="192" mass="22086">MLSIRNIGIKSLNVNQALTRSFTSSIPRLQQQTQPQKSHSENPLNWEQFLALRKSQRRVNLVTSIFSALFASSASWGYISQIEMNPTELIFGIDPFMASAIGMMGASVLGYLLGPLFGDGIFNLRHRKIIHEFTEKQKVFLDRIKKNRVDATRQSVANPVPDYYGEKIGSLKEYRQWLRDCNAYRRRAREFV</sequence>
<comment type="subunit">
    <text evidence="12">Component of the PAM complex.</text>
</comment>
<organism evidence="13 14">
    <name type="scientific">Komagataella pastoris</name>
    <name type="common">Yeast</name>
    <name type="synonym">Pichia pastoris</name>
    <dbReference type="NCBI Taxonomy" id="4922"/>
    <lineage>
        <taxon>Eukaryota</taxon>
        <taxon>Fungi</taxon>
        <taxon>Dikarya</taxon>
        <taxon>Ascomycota</taxon>
        <taxon>Saccharomycotina</taxon>
        <taxon>Pichiomycetes</taxon>
        <taxon>Pichiales</taxon>
        <taxon>Pichiaceae</taxon>
        <taxon>Komagataella</taxon>
    </lineage>
</organism>
<dbReference type="OrthoDB" id="5970083at2759"/>
<evidence type="ECO:0000256" key="4">
    <source>
        <dbReference type="ARBA" id="ARBA00022692"/>
    </source>
</evidence>
<dbReference type="EMBL" id="CP014585">
    <property type="protein sequence ID" value="ANZ76037.1"/>
    <property type="molecule type" value="Genomic_DNA"/>
</dbReference>
<keyword evidence="3 12" id="KW-0813">Transport</keyword>
<dbReference type="Proteomes" id="UP000094565">
    <property type="component" value="Chromosome 2"/>
</dbReference>
<comment type="similarity">
    <text evidence="2 12">Belongs to the PAM17 family.</text>
</comment>
<dbReference type="Pfam" id="PF08566">
    <property type="entry name" value="Pam17"/>
    <property type="match status" value="1"/>
</dbReference>
<evidence type="ECO:0000256" key="8">
    <source>
        <dbReference type="ARBA" id="ARBA00022989"/>
    </source>
</evidence>
<dbReference type="GO" id="GO:0030150">
    <property type="term" value="P:protein import into mitochondrial matrix"/>
    <property type="evidence" value="ECO:0007669"/>
    <property type="project" value="UniProtKB-UniRule"/>
</dbReference>
<evidence type="ECO:0000313" key="14">
    <source>
        <dbReference type="Proteomes" id="UP000094565"/>
    </source>
</evidence>
<dbReference type="PANTHER" id="PTHR28021:SF1">
    <property type="entry name" value="PRESEQUENCE TRANSLOCATED-ASSOCIATED MOTOR SUBUNIT PAM17, MITOCHONDRIAL"/>
    <property type="match status" value="1"/>
</dbReference>
<reference evidence="13 14" key="1">
    <citation type="submission" date="2016-02" db="EMBL/GenBank/DDBJ databases">
        <title>Comparative genomic and transcriptomic foundation for Pichia pastoris.</title>
        <authorList>
            <person name="Love K.R."/>
            <person name="Shah K.A."/>
            <person name="Whittaker C.A."/>
            <person name="Wu J."/>
            <person name="Bartlett M.C."/>
            <person name="Ma D."/>
            <person name="Leeson R.L."/>
            <person name="Priest M."/>
            <person name="Young S.K."/>
            <person name="Love J.C."/>
        </authorList>
    </citation>
    <scope>NUCLEOTIDE SEQUENCE [LARGE SCALE GENOMIC DNA]</scope>
    <source>
        <strain evidence="13 14">ATCC 28485</strain>
    </source>
</reference>